<reference evidence="2 3" key="1">
    <citation type="submission" date="2018-06" db="EMBL/GenBank/DDBJ databases">
        <title>Genomic Encyclopedia of Archaeal and Bacterial Type Strains, Phase II (KMG-II): from individual species to whole genera.</title>
        <authorList>
            <person name="Goeker M."/>
        </authorList>
    </citation>
    <scope>NUCLEOTIDE SEQUENCE [LARGE SCALE GENOMIC DNA]</scope>
    <source>
        <strain evidence="2 3">DSM 12408</strain>
    </source>
</reference>
<dbReference type="AlphaFoldDB" id="A0A1A7R0D5"/>
<name>A0A1A7R0D5_9FLAO</name>
<dbReference type="STRING" id="49280.A9996_12380"/>
<sequence>MKIILKITFVLLLLVSCKDANDSKALEGVMNEVTGKNEDVNQKYDLLLKDLGTKTVLSSEQLLEAFPEKLGKLSLDSKENGNNEPRITSSKTVVGSFGDNKVRMEILDAAGENAYSAIIPLKMLHLNKVTSEYNNTIRYSKKERNELLTFGTDRDEAVGADYEADIRFLYDNRFYVTLEGKGMNVDELWEAISIDDLSRFKAFNK</sequence>
<evidence type="ECO:0000313" key="2">
    <source>
        <dbReference type="EMBL" id="RAJ19838.1"/>
    </source>
</evidence>
<dbReference type="RefSeq" id="WP_066435372.1">
    <property type="nucleotide sequence ID" value="NZ_LZRN01000026.1"/>
</dbReference>
<dbReference type="EMBL" id="QLLQ01000018">
    <property type="protein sequence ID" value="RAJ19838.1"/>
    <property type="molecule type" value="Genomic_DNA"/>
</dbReference>
<accession>A0A1A7R0D5</accession>
<feature type="signal peptide" evidence="1">
    <location>
        <begin position="1"/>
        <end position="20"/>
    </location>
</feature>
<evidence type="ECO:0008006" key="4">
    <source>
        <dbReference type="Google" id="ProtNLM"/>
    </source>
</evidence>
<proteinExistence type="predicted"/>
<organism evidence="2 3">
    <name type="scientific">Gelidibacter algens</name>
    <dbReference type="NCBI Taxonomy" id="49280"/>
    <lineage>
        <taxon>Bacteria</taxon>
        <taxon>Pseudomonadati</taxon>
        <taxon>Bacteroidota</taxon>
        <taxon>Flavobacteriia</taxon>
        <taxon>Flavobacteriales</taxon>
        <taxon>Flavobacteriaceae</taxon>
        <taxon>Gelidibacter</taxon>
    </lineage>
</organism>
<dbReference type="Proteomes" id="UP000248987">
    <property type="component" value="Unassembled WGS sequence"/>
</dbReference>
<evidence type="ECO:0000313" key="3">
    <source>
        <dbReference type="Proteomes" id="UP000248987"/>
    </source>
</evidence>
<keyword evidence="1" id="KW-0732">Signal</keyword>
<dbReference type="OrthoDB" id="1177971at2"/>
<keyword evidence="3" id="KW-1185">Reference proteome</keyword>
<comment type="caution">
    <text evidence="2">The sequence shown here is derived from an EMBL/GenBank/DDBJ whole genome shotgun (WGS) entry which is preliminary data.</text>
</comment>
<gene>
    <name evidence="2" type="ORF">LX77_03359</name>
</gene>
<protein>
    <recommendedName>
        <fullName evidence="4">Lipoprotein</fullName>
    </recommendedName>
</protein>
<feature type="chain" id="PRO_5030025462" description="Lipoprotein" evidence="1">
    <location>
        <begin position="21"/>
        <end position="205"/>
    </location>
</feature>
<evidence type="ECO:0000256" key="1">
    <source>
        <dbReference type="SAM" id="SignalP"/>
    </source>
</evidence>
<dbReference type="PROSITE" id="PS51257">
    <property type="entry name" value="PROKAR_LIPOPROTEIN"/>
    <property type="match status" value="1"/>
</dbReference>